<organism evidence="1 2">
    <name type="scientific">Rickettsiella grylli</name>
    <dbReference type="NCBI Taxonomy" id="59196"/>
    <lineage>
        <taxon>Bacteria</taxon>
        <taxon>Pseudomonadati</taxon>
        <taxon>Pseudomonadota</taxon>
        <taxon>Gammaproteobacteria</taxon>
        <taxon>Legionellales</taxon>
        <taxon>Coxiellaceae</taxon>
        <taxon>Rickettsiella</taxon>
    </lineage>
</organism>
<dbReference type="RefSeq" id="WP_006034706.1">
    <property type="nucleotide sequence ID" value="NZ_AAQJ02000001.1"/>
</dbReference>
<evidence type="ECO:0000313" key="1">
    <source>
        <dbReference type="EMBL" id="EDP45718.1"/>
    </source>
</evidence>
<accession>A8PLK0</accession>
<name>A8PLK0_9COXI</name>
<gene>
    <name evidence="1" type="ORF">RICGR_0450</name>
</gene>
<dbReference type="STRING" id="59196.RICGR_0450"/>
<reference evidence="1" key="1">
    <citation type="submission" date="2006-04" db="EMBL/GenBank/DDBJ databases">
        <authorList>
            <person name="Seshadri R."/>
            <person name="Federici B.A."/>
        </authorList>
    </citation>
    <scope>NUCLEOTIDE SEQUENCE [LARGE SCALE GENOMIC DNA]</scope>
</reference>
<reference evidence="1" key="2">
    <citation type="submission" date="2007-10" db="EMBL/GenBank/DDBJ databases">
        <authorList>
            <person name="Myers G.S."/>
        </authorList>
    </citation>
    <scope>NUCLEOTIDE SEQUENCE [LARGE SCALE GENOMIC DNA]</scope>
</reference>
<protein>
    <submittedName>
        <fullName evidence="1">Uncharacterized protein</fullName>
    </submittedName>
</protein>
<evidence type="ECO:0000313" key="2">
    <source>
        <dbReference type="Proteomes" id="UP000054075"/>
    </source>
</evidence>
<sequence>MVKHSLSRSLDRRKLHELEDYLEQQALILDYIKKAKAKAYIALSNDFLDYDPEIIHDYLGVSDRLEIITTMFENLMASFDDIQPYLMVA</sequence>
<keyword evidence="2" id="KW-1185">Reference proteome</keyword>
<dbReference type="Proteomes" id="UP000054075">
    <property type="component" value="Unassembled WGS sequence"/>
</dbReference>
<dbReference type="AlphaFoldDB" id="A8PLK0"/>
<proteinExistence type="predicted"/>
<dbReference type="EMBL" id="AAQJ02000001">
    <property type="protein sequence ID" value="EDP45718.1"/>
    <property type="molecule type" value="Genomic_DNA"/>
</dbReference>
<comment type="caution">
    <text evidence="1">The sequence shown here is derived from an EMBL/GenBank/DDBJ whole genome shotgun (WGS) entry which is preliminary data.</text>
</comment>